<reference evidence="8" key="1">
    <citation type="submission" date="2020-02" db="EMBL/GenBank/DDBJ databases">
        <title>The WRKY gene family in ramie (Boehmeria nivea L. Gaud): 26 BnWRKY genes expression analyses and overexpression of BnWRKY23 increased drought stress tolerance in Arabidopsis thaliana.</title>
        <authorList>
            <person name="Bao Y."/>
            <person name="Dai L."/>
            <person name="Liao Y."/>
            <person name="Huang X."/>
            <person name="Liu L."/>
            <person name="Peng D."/>
            <person name="Wang B."/>
        </authorList>
    </citation>
    <scope>NUCLEOTIDE SEQUENCE</scope>
</reference>
<dbReference type="GO" id="GO:0003700">
    <property type="term" value="F:DNA-binding transcription factor activity"/>
    <property type="evidence" value="ECO:0007669"/>
    <property type="project" value="InterPro"/>
</dbReference>
<evidence type="ECO:0000256" key="5">
    <source>
        <dbReference type="ARBA" id="ARBA00023242"/>
    </source>
</evidence>
<comment type="subcellular location">
    <subcellularLocation>
        <location evidence="1">Nucleus</location>
    </subcellularLocation>
</comment>
<dbReference type="EMBL" id="MT123305">
    <property type="protein sequence ID" value="QQV37194.1"/>
    <property type="molecule type" value="mRNA"/>
</dbReference>
<keyword evidence="2" id="KW-0805">Transcription regulation</keyword>
<dbReference type="PANTHER" id="PTHR32096">
    <property type="entry name" value="WRKY TRANSCRIPTION FACTOR 30-RELATED-RELATED"/>
    <property type="match status" value="1"/>
</dbReference>
<evidence type="ECO:0000313" key="8">
    <source>
        <dbReference type="EMBL" id="QQV37194.1"/>
    </source>
</evidence>
<feature type="region of interest" description="Disordered" evidence="6">
    <location>
        <begin position="123"/>
        <end position="153"/>
    </location>
</feature>
<dbReference type="InterPro" id="IPR036576">
    <property type="entry name" value="WRKY_dom_sf"/>
</dbReference>
<evidence type="ECO:0000256" key="1">
    <source>
        <dbReference type="ARBA" id="ARBA00004123"/>
    </source>
</evidence>
<dbReference type="AlphaFoldDB" id="A0A7U0IKJ4"/>
<dbReference type="PROSITE" id="PS50811">
    <property type="entry name" value="WRKY"/>
    <property type="match status" value="1"/>
</dbReference>
<dbReference type="Gene3D" id="2.20.25.80">
    <property type="entry name" value="WRKY domain"/>
    <property type="match status" value="1"/>
</dbReference>
<accession>A0A7U0IKJ4</accession>
<dbReference type="Pfam" id="PF03106">
    <property type="entry name" value="WRKY"/>
    <property type="match status" value="1"/>
</dbReference>
<dbReference type="InterPro" id="IPR003657">
    <property type="entry name" value="WRKY_dom"/>
</dbReference>
<proteinExistence type="evidence at transcript level"/>
<dbReference type="FunFam" id="2.20.25.80:FF:000004">
    <property type="entry name" value="WRKY transcription factor 65"/>
    <property type="match status" value="1"/>
</dbReference>
<feature type="domain" description="WRKY" evidence="7">
    <location>
        <begin position="64"/>
        <end position="124"/>
    </location>
</feature>
<dbReference type="PANTHER" id="PTHR32096:SF19">
    <property type="entry name" value="OS01G0750100 PROTEIN"/>
    <property type="match status" value="1"/>
</dbReference>
<evidence type="ECO:0000259" key="7">
    <source>
        <dbReference type="PROSITE" id="PS50811"/>
    </source>
</evidence>
<evidence type="ECO:0000256" key="3">
    <source>
        <dbReference type="ARBA" id="ARBA00023125"/>
    </source>
</evidence>
<feature type="region of interest" description="Disordered" evidence="6">
    <location>
        <begin position="1"/>
        <end position="82"/>
    </location>
</feature>
<keyword evidence="5" id="KW-0539">Nucleus</keyword>
<feature type="compositionally biased region" description="Low complexity" evidence="6">
    <location>
        <begin position="123"/>
        <end position="138"/>
    </location>
</feature>
<organism evidence="8">
    <name type="scientific">Boehmeria nivea</name>
    <name type="common">Chinese grass</name>
    <name type="synonym">Urtica nivea</name>
    <dbReference type="NCBI Taxonomy" id="83906"/>
    <lineage>
        <taxon>Eukaryota</taxon>
        <taxon>Viridiplantae</taxon>
        <taxon>Streptophyta</taxon>
        <taxon>Embryophyta</taxon>
        <taxon>Tracheophyta</taxon>
        <taxon>Spermatophyta</taxon>
        <taxon>Magnoliopsida</taxon>
        <taxon>eudicotyledons</taxon>
        <taxon>Gunneridae</taxon>
        <taxon>Pentapetalae</taxon>
        <taxon>rosids</taxon>
        <taxon>fabids</taxon>
        <taxon>Rosales</taxon>
        <taxon>Urticaceae</taxon>
        <taxon>Boehmeria</taxon>
    </lineage>
</organism>
<feature type="compositionally biased region" description="Basic and acidic residues" evidence="6">
    <location>
        <begin position="22"/>
        <end position="32"/>
    </location>
</feature>
<feature type="compositionally biased region" description="Basic residues" evidence="6">
    <location>
        <begin position="33"/>
        <end position="43"/>
    </location>
</feature>
<gene>
    <name evidence="8" type="primary">WRKY5</name>
</gene>
<keyword evidence="4" id="KW-0804">Transcription</keyword>
<dbReference type="SUPFAM" id="SSF118290">
    <property type="entry name" value="WRKY DNA-binding domain"/>
    <property type="match status" value="1"/>
</dbReference>
<evidence type="ECO:0000256" key="4">
    <source>
        <dbReference type="ARBA" id="ARBA00023163"/>
    </source>
</evidence>
<feature type="compositionally biased region" description="Acidic residues" evidence="6">
    <location>
        <begin position="144"/>
        <end position="153"/>
    </location>
</feature>
<protein>
    <submittedName>
        <fullName evidence="8">WRKY transcription factor</fullName>
    </submittedName>
</protein>
<sequence length="250" mass="26176">MDRPSRATPQNGPGSPSSGDDTTNKVTDEPSPKKSKRGVHKRVVSVPIGDVDGSKSKGDSFPPSDSWAWRKYGQKPIKGSPYPRGYYRCSSSKGCPARKQVERSRVDPTTLIITYACDHNHPIPSKSATSAPATSIEEPAAKSDDEEEEEEGEEAVAAFSGGEQGLGGIVGDGEGLLGGGFGIAGEWFGYVASTAVLESPIYGGADVDADVAFSAVSGEDESLFGDLGELPECAVVFRRRIEVPCCGSTG</sequence>
<dbReference type="GO" id="GO:0005634">
    <property type="term" value="C:nucleus"/>
    <property type="evidence" value="ECO:0007669"/>
    <property type="project" value="UniProtKB-SubCell"/>
</dbReference>
<evidence type="ECO:0000256" key="6">
    <source>
        <dbReference type="SAM" id="MobiDB-lite"/>
    </source>
</evidence>
<keyword evidence="3" id="KW-0238">DNA-binding</keyword>
<dbReference type="GO" id="GO:0000976">
    <property type="term" value="F:transcription cis-regulatory region binding"/>
    <property type="evidence" value="ECO:0007669"/>
    <property type="project" value="TreeGrafter"/>
</dbReference>
<dbReference type="InterPro" id="IPR044810">
    <property type="entry name" value="WRKY_plant"/>
</dbReference>
<name>A0A7U0IKJ4_BOENI</name>
<dbReference type="SMART" id="SM00774">
    <property type="entry name" value="WRKY"/>
    <property type="match status" value="1"/>
</dbReference>
<evidence type="ECO:0000256" key="2">
    <source>
        <dbReference type="ARBA" id="ARBA00023015"/>
    </source>
</evidence>
<feature type="compositionally biased region" description="Polar residues" evidence="6">
    <location>
        <begin position="7"/>
        <end position="21"/>
    </location>
</feature>